<gene>
    <name evidence="3" type="ORF">SAMN04488522_101556</name>
</gene>
<dbReference type="InterPro" id="IPR013517">
    <property type="entry name" value="FG-GAP"/>
</dbReference>
<dbReference type="PANTHER" id="PTHR44103:SF1">
    <property type="entry name" value="PROPROTEIN CONVERTASE P"/>
    <property type="match status" value="1"/>
</dbReference>
<organism evidence="3 4">
    <name type="scientific">Pedobacter caeni</name>
    <dbReference type="NCBI Taxonomy" id="288992"/>
    <lineage>
        <taxon>Bacteria</taxon>
        <taxon>Pseudomonadati</taxon>
        <taxon>Bacteroidota</taxon>
        <taxon>Sphingobacteriia</taxon>
        <taxon>Sphingobacteriales</taxon>
        <taxon>Sphingobacteriaceae</taxon>
        <taxon>Pedobacter</taxon>
    </lineage>
</organism>
<proteinExistence type="predicted"/>
<dbReference type="AlphaFoldDB" id="A0A1M4UGU6"/>
<accession>A0A1M4UGU6</accession>
<dbReference type="PANTHER" id="PTHR44103">
    <property type="entry name" value="PROPROTEIN CONVERTASE P"/>
    <property type="match status" value="1"/>
</dbReference>
<dbReference type="Pfam" id="PF13517">
    <property type="entry name" value="FG-GAP_3"/>
    <property type="match status" value="1"/>
</dbReference>
<dbReference type="RefSeq" id="WP_073227091.1">
    <property type="nucleotide sequence ID" value="NZ_FQUQ01000001.1"/>
</dbReference>
<dbReference type="InterPro" id="IPR028994">
    <property type="entry name" value="Integrin_alpha_N"/>
</dbReference>
<sequence length="170" mass="19041">MKLPLNSLYHLFFLLFSLGYNHLCSAQTFDHGEVINGPGFGYGAVKAFDADRDGDLDILSFPYLYFNDGHGRKEKIIVIGDSKKEYEDFSIEDIDGDKDKDIVVLYKNGDIAVFLNDTKGFNKKEQKKEVTYRPSEYANLYLYDANADGICDIIISGLRGVPVAYIGAAN</sequence>
<evidence type="ECO:0000313" key="4">
    <source>
        <dbReference type="Proteomes" id="UP000184287"/>
    </source>
</evidence>
<protein>
    <submittedName>
        <fullName evidence="3">Repeat domain-containing protein</fullName>
    </submittedName>
</protein>
<keyword evidence="4" id="KW-1185">Reference proteome</keyword>
<keyword evidence="1 2" id="KW-0732">Signal</keyword>
<dbReference type="EMBL" id="FQUQ01000001">
    <property type="protein sequence ID" value="SHE55956.1"/>
    <property type="molecule type" value="Genomic_DNA"/>
</dbReference>
<evidence type="ECO:0000313" key="3">
    <source>
        <dbReference type="EMBL" id="SHE55956.1"/>
    </source>
</evidence>
<evidence type="ECO:0000256" key="2">
    <source>
        <dbReference type="SAM" id="SignalP"/>
    </source>
</evidence>
<evidence type="ECO:0000256" key="1">
    <source>
        <dbReference type="ARBA" id="ARBA00022729"/>
    </source>
</evidence>
<reference evidence="4" key="1">
    <citation type="submission" date="2016-11" db="EMBL/GenBank/DDBJ databases">
        <authorList>
            <person name="Varghese N."/>
            <person name="Submissions S."/>
        </authorList>
    </citation>
    <scope>NUCLEOTIDE SEQUENCE [LARGE SCALE GENOMIC DNA]</scope>
    <source>
        <strain evidence="4">DSM 16990</strain>
    </source>
</reference>
<name>A0A1M4UGU6_9SPHI</name>
<dbReference type="Proteomes" id="UP000184287">
    <property type="component" value="Unassembled WGS sequence"/>
</dbReference>
<dbReference type="SUPFAM" id="SSF69318">
    <property type="entry name" value="Integrin alpha N-terminal domain"/>
    <property type="match status" value="1"/>
</dbReference>
<feature type="signal peptide" evidence="2">
    <location>
        <begin position="1"/>
        <end position="26"/>
    </location>
</feature>
<feature type="chain" id="PRO_5013087087" evidence="2">
    <location>
        <begin position="27"/>
        <end position="170"/>
    </location>
</feature>